<reference evidence="7 8" key="1">
    <citation type="submission" date="2019-01" db="EMBL/GenBank/DDBJ databases">
        <authorList>
            <person name="Sayadi A."/>
        </authorList>
    </citation>
    <scope>NUCLEOTIDE SEQUENCE [LARGE SCALE GENOMIC DNA]</scope>
</reference>
<dbReference type="InterPro" id="IPR004574">
    <property type="entry name" value="Alkb"/>
</dbReference>
<keyword evidence="3" id="KW-0560">Oxidoreductase</keyword>
<evidence type="ECO:0000313" key="7">
    <source>
        <dbReference type="EMBL" id="VEN55051.1"/>
    </source>
</evidence>
<dbReference type="PANTHER" id="PTHR16557:SF2">
    <property type="entry name" value="NUCLEIC ACID DIOXYGENASE ALKBH1"/>
    <property type="match status" value="1"/>
</dbReference>
<evidence type="ECO:0000259" key="6">
    <source>
        <dbReference type="PROSITE" id="PS51471"/>
    </source>
</evidence>
<sequence>MFKQHFKYYKSKNSAPNLNDVIDVDKADLSKSLRKICLPGEDMHSSNPWGLKPSSQWQVWEIVDKPGLLIIKNPFTLDGQRMWVIKCLKDYSKKPNKRNLDALMDIDEWAKAQDNKEIAGKLCWVTLGYHHNWDSKVYSDNEKGHFPYDLKGMVEHTAKALGYNNFQAEAAIINYYHMDSTLSGHTDHSEINLEAPLFSISLGQSAIFLLGGHTLDEKPIALLLRSGDIIIMSKESRLSYHAIPKILKADSEPWNSDTEISTMLEKDVEWHLFDEYLKSSRININVRQVLKPHQKSVSDVT</sequence>
<keyword evidence="1 5" id="KW-0479">Metal-binding</keyword>
<dbReference type="GO" id="GO:0005634">
    <property type="term" value="C:nucleus"/>
    <property type="evidence" value="ECO:0007669"/>
    <property type="project" value="TreeGrafter"/>
</dbReference>
<accession>A0A653D658</accession>
<dbReference type="InterPro" id="IPR005123">
    <property type="entry name" value="Oxoglu/Fe-dep_dioxygenase_dom"/>
</dbReference>
<dbReference type="OrthoDB" id="6614653at2759"/>
<dbReference type="Gene3D" id="2.60.120.590">
    <property type="entry name" value="Alpha-ketoglutarate-dependent dioxygenase AlkB-like"/>
    <property type="match status" value="1"/>
</dbReference>
<comment type="cofactor">
    <cofactor evidence="5">
        <name>Fe(2+)</name>
        <dbReference type="ChEBI" id="CHEBI:29033"/>
    </cofactor>
    <text evidence="5">Binds 1 Fe(2+) ion per subunit.</text>
</comment>
<keyword evidence="2" id="KW-0223">Dioxygenase</keyword>
<protein>
    <recommendedName>
        <fullName evidence="6">Fe2OG dioxygenase domain-containing protein</fullName>
    </recommendedName>
</protein>
<evidence type="ECO:0000313" key="8">
    <source>
        <dbReference type="Proteomes" id="UP000410492"/>
    </source>
</evidence>
<dbReference type="Pfam" id="PF13532">
    <property type="entry name" value="2OG-FeII_Oxy_2"/>
    <property type="match status" value="1"/>
</dbReference>
<keyword evidence="8" id="KW-1185">Reference proteome</keyword>
<dbReference type="SUPFAM" id="SSF51197">
    <property type="entry name" value="Clavaminate synthase-like"/>
    <property type="match status" value="1"/>
</dbReference>
<dbReference type="InterPro" id="IPR037151">
    <property type="entry name" value="AlkB-like_sf"/>
</dbReference>
<dbReference type="GO" id="GO:0035515">
    <property type="term" value="F:oxidative RNA demethylase activity"/>
    <property type="evidence" value="ECO:0007669"/>
    <property type="project" value="TreeGrafter"/>
</dbReference>
<proteinExistence type="predicted"/>
<dbReference type="GO" id="GO:0035516">
    <property type="term" value="F:broad specificity oxidative DNA demethylase activity"/>
    <property type="evidence" value="ECO:0007669"/>
    <property type="project" value="TreeGrafter"/>
</dbReference>
<evidence type="ECO:0000256" key="1">
    <source>
        <dbReference type="ARBA" id="ARBA00022723"/>
    </source>
</evidence>
<evidence type="ECO:0000256" key="3">
    <source>
        <dbReference type="ARBA" id="ARBA00023002"/>
    </source>
</evidence>
<feature type="binding site" evidence="5">
    <location>
        <position position="241"/>
    </location>
    <ligand>
        <name>Fe cation</name>
        <dbReference type="ChEBI" id="CHEBI:24875"/>
        <note>catalytic</note>
    </ligand>
</feature>
<dbReference type="GO" id="GO:0005737">
    <property type="term" value="C:cytoplasm"/>
    <property type="evidence" value="ECO:0007669"/>
    <property type="project" value="TreeGrafter"/>
</dbReference>
<feature type="binding site" evidence="5">
    <location>
        <position position="187"/>
    </location>
    <ligand>
        <name>Fe cation</name>
        <dbReference type="ChEBI" id="CHEBI:24875"/>
        <note>catalytic</note>
    </ligand>
</feature>
<dbReference type="GO" id="GO:0035513">
    <property type="term" value="P:oxidative RNA demethylation"/>
    <property type="evidence" value="ECO:0007669"/>
    <property type="project" value="TreeGrafter"/>
</dbReference>
<gene>
    <name evidence="7" type="ORF">CALMAC_LOCUS14335</name>
</gene>
<keyword evidence="4 5" id="KW-0408">Iron</keyword>
<dbReference type="AlphaFoldDB" id="A0A653D658"/>
<feature type="domain" description="Fe2OG dioxygenase" evidence="6">
    <location>
        <begin position="167"/>
        <end position="290"/>
    </location>
</feature>
<evidence type="ECO:0000256" key="4">
    <source>
        <dbReference type="ARBA" id="ARBA00023004"/>
    </source>
</evidence>
<name>A0A653D658_CALMS</name>
<dbReference type="Proteomes" id="UP000410492">
    <property type="component" value="Unassembled WGS sequence"/>
</dbReference>
<evidence type="ECO:0000256" key="5">
    <source>
        <dbReference type="PIRSR" id="PIRSR604574-2"/>
    </source>
</evidence>
<evidence type="ECO:0000256" key="2">
    <source>
        <dbReference type="ARBA" id="ARBA00022964"/>
    </source>
</evidence>
<dbReference type="GO" id="GO:0008198">
    <property type="term" value="F:ferrous iron binding"/>
    <property type="evidence" value="ECO:0007669"/>
    <property type="project" value="TreeGrafter"/>
</dbReference>
<dbReference type="EMBL" id="CAACVG010010111">
    <property type="protein sequence ID" value="VEN55051.1"/>
    <property type="molecule type" value="Genomic_DNA"/>
</dbReference>
<dbReference type="InterPro" id="IPR027450">
    <property type="entry name" value="AlkB-like"/>
</dbReference>
<dbReference type="PROSITE" id="PS51471">
    <property type="entry name" value="FE2OG_OXY"/>
    <property type="match status" value="1"/>
</dbReference>
<dbReference type="PANTHER" id="PTHR16557">
    <property type="entry name" value="ALKYLATED DNA REPAIR PROTEIN ALKB-RELATED"/>
    <property type="match status" value="1"/>
</dbReference>
<organism evidence="7 8">
    <name type="scientific">Callosobruchus maculatus</name>
    <name type="common">Southern cowpea weevil</name>
    <name type="synonym">Pulse bruchid</name>
    <dbReference type="NCBI Taxonomy" id="64391"/>
    <lineage>
        <taxon>Eukaryota</taxon>
        <taxon>Metazoa</taxon>
        <taxon>Ecdysozoa</taxon>
        <taxon>Arthropoda</taxon>
        <taxon>Hexapoda</taxon>
        <taxon>Insecta</taxon>
        <taxon>Pterygota</taxon>
        <taxon>Neoptera</taxon>
        <taxon>Endopterygota</taxon>
        <taxon>Coleoptera</taxon>
        <taxon>Polyphaga</taxon>
        <taxon>Cucujiformia</taxon>
        <taxon>Chrysomeloidea</taxon>
        <taxon>Chrysomelidae</taxon>
        <taxon>Bruchinae</taxon>
        <taxon>Bruchini</taxon>
        <taxon>Callosobruchus</taxon>
    </lineage>
</organism>
<feature type="binding site" evidence="5">
    <location>
        <position position="185"/>
    </location>
    <ligand>
        <name>Fe cation</name>
        <dbReference type="ChEBI" id="CHEBI:24875"/>
        <note>catalytic</note>
    </ligand>
</feature>